<accession>A0A5N4DZR9</accession>
<evidence type="ECO:0000313" key="2">
    <source>
        <dbReference type="EMBL" id="KAB1276688.1"/>
    </source>
</evidence>
<proteinExistence type="predicted"/>
<comment type="caution">
    <text evidence="2">The sequence shown here is derived from an EMBL/GenBank/DDBJ whole genome shotgun (WGS) entry which is preliminary data.</text>
</comment>
<dbReference type="AlphaFoldDB" id="A0A5N4DZR9"/>
<feature type="region of interest" description="Disordered" evidence="1">
    <location>
        <begin position="1"/>
        <end position="22"/>
    </location>
</feature>
<reference evidence="2 3" key="1">
    <citation type="journal article" date="2019" name="Mol. Ecol. Resour.">
        <title>Improving Illumina assemblies with Hi-C and long reads: an example with the North African dromedary.</title>
        <authorList>
            <person name="Elbers J.P."/>
            <person name="Rogers M.F."/>
            <person name="Perelman P.L."/>
            <person name="Proskuryakova A.A."/>
            <person name="Serdyukova N.A."/>
            <person name="Johnson W.E."/>
            <person name="Horin P."/>
            <person name="Corander J."/>
            <person name="Murphy D."/>
            <person name="Burger P.A."/>
        </authorList>
    </citation>
    <scope>NUCLEOTIDE SEQUENCE [LARGE SCALE GENOMIC DNA]</scope>
    <source>
        <strain evidence="2">Drom800</strain>
        <tissue evidence="2">Blood</tissue>
    </source>
</reference>
<evidence type="ECO:0000313" key="3">
    <source>
        <dbReference type="Proteomes" id="UP000299084"/>
    </source>
</evidence>
<dbReference type="Proteomes" id="UP000299084">
    <property type="component" value="Unassembled WGS sequence"/>
</dbReference>
<evidence type="ECO:0000256" key="1">
    <source>
        <dbReference type="SAM" id="MobiDB-lite"/>
    </source>
</evidence>
<protein>
    <submittedName>
        <fullName evidence="2">Uncharacterized protein</fullName>
    </submittedName>
</protein>
<dbReference type="EMBL" id="JWIN03000007">
    <property type="protein sequence ID" value="KAB1276688.1"/>
    <property type="molecule type" value="Genomic_DNA"/>
</dbReference>
<keyword evidence="3" id="KW-1185">Reference proteome</keyword>
<sequence length="60" mass="6322">MRVHRWNVAKEGAAEQVHAERGGAAEVEGGGEAGLFPEETALGLALEDETKQVGTQGYGR</sequence>
<organism evidence="2 3">
    <name type="scientific">Camelus dromedarius</name>
    <name type="common">Dromedary</name>
    <name type="synonym">Arabian camel</name>
    <dbReference type="NCBI Taxonomy" id="9838"/>
    <lineage>
        <taxon>Eukaryota</taxon>
        <taxon>Metazoa</taxon>
        <taxon>Chordata</taxon>
        <taxon>Craniata</taxon>
        <taxon>Vertebrata</taxon>
        <taxon>Euteleostomi</taxon>
        <taxon>Mammalia</taxon>
        <taxon>Eutheria</taxon>
        <taxon>Laurasiatheria</taxon>
        <taxon>Artiodactyla</taxon>
        <taxon>Tylopoda</taxon>
        <taxon>Camelidae</taxon>
        <taxon>Camelus</taxon>
    </lineage>
</organism>
<gene>
    <name evidence="2" type="ORF">Cadr_000007951</name>
</gene>
<name>A0A5N4DZR9_CAMDR</name>